<dbReference type="PANTHER" id="PTHR39336:SF1">
    <property type="entry name" value="PYRIDOXAMINE PHOSPHATE OXIDASE FAMILY PROTEIN (AFU_ORTHOLOGUE AFUA_6G11440)"/>
    <property type="match status" value="1"/>
</dbReference>
<accession>A0A941EK96</accession>
<proteinExistence type="predicted"/>
<dbReference type="SUPFAM" id="SSF50475">
    <property type="entry name" value="FMN-binding split barrel"/>
    <property type="match status" value="1"/>
</dbReference>
<feature type="domain" description="Pyridoxamine 5'-phosphate oxidase N-terminal" evidence="2">
    <location>
        <begin position="8"/>
        <end position="133"/>
    </location>
</feature>
<evidence type="ECO:0000259" key="2">
    <source>
        <dbReference type="Pfam" id="PF01243"/>
    </source>
</evidence>
<evidence type="ECO:0000313" key="4">
    <source>
        <dbReference type="Proteomes" id="UP000675781"/>
    </source>
</evidence>
<gene>
    <name evidence="3" type="ORF">KDL01_05710</name>
</gene>
<dbReference type="Proteomes" id="UP000675781">
    <property type="component" value="Unassembled WGS sequence"/>
</dbReference>
<keyword evidence="4" id="KW-1185">Reference proteome</keyword>
<evidence type="ECO:0000256" key="1">
    <source>
        <dbReference type="SAM" id="MobiDB-lite"/>
    </source>
</evidence>
<comment type="caution">
    <text evidence="3">The sequence shown here is derived from an EMBL/GenBank/DDBJ whole genome shotgun (WGS) entry which is preliminary data.</text>
</comment>
<feature type="region of interest" description="Disordered" evidence="1">
    <location>
        <begin position="173"/>
        <end position="196"/>
    </location>
</feature>
<dbReference type="PANTHER" id="PTHR39336">
    <property type="entry name" value="PYRIDOXAMINE PHOSPHATE OXIDASE FAMILY PROTEIN (AFU_ORTHOLOGUE AFUA_6G11440)"/>
    <property type="match status" value="1"/>
</dbReference>
<dbReference type="InterPro" id="IPR012349">
    <property type="entry name" value="Split_barrel_FMN-bd"/>
</dbReference>
<protein>
    <submittedName>
        <fullName evidence="3">Pyridoxamine 5'-phosphate oxidase family protein</fullName>
    </submittedName>
</protein>
<dbReference type="RefSeq" id="WP_212527273.1">
    <property type="nucleotide sequence ID" value="NZ_JAGSOG010000016.1"/>
</dbReference>
<name>A0A941EK96_9ACTN</name>
<dbReference type="InterPro" id="IPR011576">
    <property type="entry name" value="Pyridox_Oxase_N"/>
</dbReference>
<sequence>MAKRFTEITPRIRAFIAKQPMFFVATAPVGEGRVNVSPKGYKDTFEVLDEHTFAYLELFGSGIETKAHLAVDPRITIMFCSFDRESNIVRLYGRGRHLRPDDPEFDGFAEHFNLAHPSPRGIVVVDVESTQTSCGYSVPYMELRDERPVLDTLHGRRTDQEWAQRVAEVNNRSIDGLPGLEPDHPLPTTVRRLPAA</sequence>
<dbReference type="Pfam" id="PF01243">
    <property type="entry name" value="PNPOx_N"/>
    <property type="match status" value="1"/>
</dbReference>
<organism evidence="3 4">
    <name type="scientific">Actinospica durhamensis</name>
    <dbReference type="NCBI Taxonomy" id="1508375"/>
    <lineage>
        <taxon>Bacteria</taxon>
        <taxon>Bacillati</taxon>
        <taxon>Actinomycetota</taxon>
        <taxon>Actinomycetes</taxon>
        <taxon>Catenulisporales</taxon>
        <taxon>Actinospicaceae</taxon>
        <taxon>Actinospica</taxon>
    </lineage>
</organism>
<dbReference type="AlphaFoldDB" id="A0A941EK96"/>
<reference evidence="3" key="1">
    <citation type="submission" date="2021-04" db="EMBL/GenBank/DDBJ databases">
        <title>Genome based classification of Actinospica acidithermotolerans sp. nov., an actinobacterium isolated from an Indonesian hot spring.</title>
        <authorList>
            <person name="Kusuma A.B."/>
            <person name="Putra K.E."/>
            <person name="Nafisah S."/>
            <person name="Loh J."/>
            <person name="Nouioui I."/>
            <person name="Goodfellow M."/>
        </authorList>
    </citation>
    <scope>NUCLEOTIDE SEQUENCE</scope>
    <source>
        <strain evidence="3">CSCA 57</strain>
    </source>
</reference>
<dbReference type="Gene3D" id="2.30.110.10">
    <property type="entry name" value="Electron Transport, Fmn-binding Protein, Chain A"/>
    <property type="match status" value="1"/>
</dbReference>
<evidence type="ECO:0000313" key="3">
    <source>
        <dbReference type="EMBL" id="MBR7832746.1"/>
    </source>
</evidence>
<dbReference type="EMBL" id="JAGSOG010000016">
    <property type="protein sequence ID" value="MBR7832746.1"/>
    <property type="molecule type" value="Genomic_DNA"/>
</dbReference>